<dbReference type="Pfam" id="PF00089">
    <property type="entry name" value="Trypsin"/>
    <property type="match status" value="1"/>
</dbReference>
<dbReference type="OrthoDB" id="5565075at2759"/>
<protein>
    <recommendedName>
        <fullName evidence="3">Peptidase S1 domain-containing protein</fullName>
    </recommendedName>
</protein>
<dbReference type="AlphaFoldDB" id="A0A437D3C3"/>
<keyword evidence="1" id="KW-1015">Disulfide bond</keyword>
<evidence type="ECO:0000259" key="3">
    <source>
        <dbReference type="PROSITE" id="PS50240"/>
    </source>
</evidence>
<keyword evidence="2" id="KW-0732">Signal</keyword>
<dbReference type="Proteomes" id="UP000283210">
    <property type="component" value="Chromosome 8"/>
</dbReference>
<dbReference type="Gene3D" id="2.40.10.10">
    <property type="entry name" value="Trypsin-like serine proteases"/>
    <property type="match status" value="1"/>
</dbReference>
<dbReference type="InterPro" id="IPR009003">
    <property type="entry name" value="Peptidase_S1_PA"/>
</dbReference>
<dbReference type="InterPro" id="IPR001254">
    <property type="entry name" value="Trypsin_dom"/>
</dbReference>
<evidence type="ECO:0000313" key="4">
    <source>
        <dbReference type="EMBL" id="RVE69388.1"/>
    </source>
</evidence>
<evidence type="ECO:0000313" key="5">
    <source>
        <dbReference type="Proteomes" id="UP000283210"/>
    </source>
</evidence>
<feature type="signal peptide" evidence="2">
    <location>
        <begin position="1"/>
        <end position="29"/>
    </location>
</feature>
<feature type="domain" description="Peptidase S1" evidence="3">
    <location>
        <begin position="27"/>
        <end position="251"/>
    </location>
</feature>
<dbReference type="PANTHER" id="PTHR24253">
    <property type="entry name" value="TRANSMEMBRANE PROTEASE SERINE"/>
    <property type="match status" value="1"/>
</dbReference>
<name>A0A437D3C3_ORYJA</name>
<dbReference type="PANTHER" id="PTHR24253:SF72">
    <property type="entry name" value="SERINE PROTEASE 56"/>
    <property type="match status" value="1"/>
</dbReference>
<keyword evidence="5" id="KW-1185">Reference proteome</keyword>
<dbReference type="GO" id="GO:0006508">
    <property type="term" value="P:proteolysis"/>
    <property type="evidence" value="ECO:0007669"/>
    <property type="project" value="InterPro"/>
</dbReference>
<organism evidence="4 5">
    <name type="scientific">Oryzias javanicus</name>
    <name type="common">Javanese ricefish</name>
    <name type="synonym">Aplocheilus javanicus</name>
    <dbReference type="NCBI Taxonomy" id="123683"/>
    <lineage>
        <taxon>Eukaryota</taxon>
        <taxon>Metazoa</taxon>
        <taxon>Chordata</taxon>
        <taxon>Craniata</taxon>
        <taxon>Vertebrata</taxon>
        <taxon>Euteleostomi</taxon>
        <taxon>Actinopterygii</taxon>
        <taxon>Neopterygii</taxon>
        <taxon>Teleostei</taxon>
        <taxon>Neoteleostei</taxon>
        <taxon>Acanthomorphata</taxon>
        <taxon>Ovalentaria</taxon>
        <taxon>Atherinomorphae</taxon>
        <taxon>Beloniformes</taxon>
        <taxon>Adrianichthyidae</taxon>
        <taxon>Oryziinae</taxon>
        <taxon>Oryzias</taxon>
    </lineage>
</organism>
<dbReference type="PRINTS" id="PR00722">
    <property type="entry name" value="CHYMOTRYPSIN"/>
</dbReference>
<reference evidence="4 5" key="2">
    <citation type="submission" date="2019-01" db="EMBL/GenBank/DDBJ databases">
        <title>A chromosome length genome reference of the Java medaka (oryzias javanicus).</title>
        <authorList>
            <person name="Herpin A."/>
            <person name="Takehana Y."/>
            <person name="Naruse K."/>
            <person name="Ansai S."/>
            <person name="Kawaguchi M."/>
        </authorList>
    </citation>
    <scope>NUCLEOTIDE SEQUENCE [LARGE SCALE GENOMIC DNA]</scope>
    <source>
        <strain evidence="4">RS831</strain>
        <tissue evidence="4">Whole body</tissue>
    </source>
</reference>
<dbReference type="EMBL" id="CM012444">
    <property type="protein sequence ID" value="RVE69388.1"/>
    <property type="molecule type" value="Genomic_DNA"/>
</dbReference>
<reference evidence="4 5" key="1">
    <citation type="submission" date="2018-11" db="EMBL/GenBank/DDBJ databases">
        <authorList>
            <person name="Lopez-Roques C."/>
            <person name="Donnadieu C."/>
            <person name="Bouchez O."/>
            <person name="Klopp C."/>
            <person name="Cabau C."/>
            <person name="Zahm M."/>
        </authorList>
    </citation>
    <scope>NUCLEOTIDE SEQUENCE [LARGE SCALE GENOMIC DNA]</scope>
    <source>
        <strain evidence="4">RS831</strain>
        <tissue evidence="4">Whole body</tissue>
    </source>
</reference>
<dbReference type="InterPro" id="IPR001314">
    <property type="entry name" value="Peptidase_S1A"/>
</dbReference>
<sequence>MLKMALQQFVSRFTLMTLLLCSGCHPVVTDNSTLVENVSPGISPWMVYFPINFRCSGSLITNEWVLTDGNCLNRDFTFLFVGVVRPEPNGIILHFSSAFCNIENEDRNSSGICLLKLSDPVTFSKRIQAIPLASNMSTFDNSISSWVSVNDFIDIKLNISIQREVEASILGNNQCNCEQNRTNITEKEMCARAGGSYPCQHIPGSPLVVRVGSQFVLAGVATSPPSTCGDPGVFTRVSLHGNTFISYHYYWHDCCHSYYT</sequence>
<dbReference type="GO" id="GO:0004252">
    <property type="term" value="F:serine-type endopeptidase activity"/>
    <property type="evidence" value="ECO:0007669"/>
    <property type="project" value="InterPro"/>
</dbReference>
<feature type="chain" id="PRO_5019138983" description="Peptidase S1 domain-containing protein" evidence="2">
    <location>
        <begin position="30"/>
        <end position="260"/>
    </location>
</feature>
<dbReference type="SMART" id="SM00020">
    <property type="entry name" value="Tryp_SPc"/>
    <property type="match status" value="1"/>
</dbReference>
<accession>A0A437D3C3</accession>
<evidence type="ECO:0000256" key="2">
    <source>
        <dbReference type="SAM" id="SignalP"/>
    </source>
</evidence>
<dbReference type="InterPro" id="IPR043504">
    <property type="entry name" value="Peptidase_S1_PA_chymotrypsin"/>
</dbReference>
<proteinExistence type="predicted"/>
<gene>
    <name evidence="4" type="ORF">OJAV_G00077230</name>
</gene>
<evidence type="ECO:0000256" key="1">
    <source>
        <dbReference type="ARBA" id="ARBA00023157"/>
    </source>
</evidence>
<dbReference type="SUPFAM" id="SSF50494">
    <property type="entry name" value="Trypsin-like serine proteases"/>
    <property type="match status" value="1"/>
</dbReference>
<dbReference type="PROSITE" id="PS50240">
    <property type="entry name" value="TRYPSIN_DOM"/>
    <property type="match status" value="1"/>
</dbReference>